<evidence type="ECO:0000313" key="7">
    <source>
        <dbReference type="EMBL" id="MET3598067.1"/>
    </source>
</evidence>
<name>A0ABV2I742_9HYPH</name>
<dbReference type="EMBL" id="JBEPLM010000052">
    <property type="protein sequence ID" value="MET3598067.1"/>
    <property type="molecule type" value="Genomic_DNA"/>
</dbReference>
<evidence type="ECO:0000256" key="3">
    <source>
        <dbReference type="ARBA" id="ARBA00022692"/>
    </source>
</evidence>
<evidence type="ECO:0000313" key="8">
    <source>
        <dbReference type="Proteomes" id="UP001549036"/>
    </source>
</evidence>
<feature type="transmembrane region" description="Helical" evidence="6">
    <location>
        <begin position="45"/>
        <end position="64"/>
    </location>
</feature>
<keyword evidence="4 6" id="KW-1133">Transmembrane helix</keyword>
<proteinExistence type="predicted"/>
<evidence type="ECO:0000256" key="5">
    <source>
        <dbReference type="ARBA" id="ARBA00023136"/>
    </source>
</evidence>
<feature type="transmembrane region" description="Helical" evidence="6">
    <location>
        <begin position="76"/>
        <end position="99"/>
    </location>
</feature>
<dbReference type="RefSeq" id="WP_354418430.1">
    <property type="nucleotide sequence ID" value="NZ_JBEPLM010000052.1"/>
</dbReference>
<reference evidence="7 8" key="1">
    <citation type="submission" date="2024-06" db="EMBL/GenBank/DDBJ databases">
        <title>Genomic Encyclopedia of Type Strains, Phase IV (KMG-IV): sequencing the most valuable type-strain genomes for metagenomic binning, comparative biology and taxonomic classification.</title>
        <authorList>
            <person name="Goeker M."/>
        </authorList>
    </citation>
    <scope>NUCLEOTIDE SEQUENCE [LARGE SCALE GENOMIC DNA]</scope>
    <source>
        <strain evidence="7 8">DSM 29846</strain>
    </source>
</reference>
<accession>A0ABV2I742</accession>
<evidence type="ECO:0000256" key="6">
    <source>
        <dbReference type="SAM" id="Phobius"/>
    </source>
</evidence>
<dbReference type="Proteomes" id="UP001549036">
    <property type="component" value="Unassembled WGS sequence"/>
</dbReference>
<feature type="transmembrane region" description="Helical" evidence="6">
    <location>
        <begin position="12"/>
        <end position="33"/>
    </location>
</feature>
<evidence type="ECO:0000256" key="4">
    <source>
        <dbReference type="ARBA" id="ARBA00022989"/>
    </source>
</evidence>
<dbReference type="PANTHER" id="PTHR30213:SF1">
    <property type="entry name" value="INNER MEMBRANE PROTEIN YHJD"/>
    <property type="match status" value="1"/>
</dbReference>
<dbReference type="InterPro" id="IPR017039">
    <property type="entry name" value="Virul_fac_BrkB"/>
</dbReference>
<evidence type="ECO:0000256" key="1">
    <source>
        <dbReference type="ARBA" id="ARBA00004651"/>
    </source>
</evidence>
<protein>
    <submittedName>
        <fullName evidence="7">Uncharacterized BrkB/YihY/UPF0761 family membrane protein</fullName>
    </submittedName>
</protein>
<gene>
    <name evidence="7" type="ORF">ABID26_007499</name>
</gene>
<sequence length="161" mass="17850">MVNQRLPFDELVVSSINMIFSFLLITLLFAAIYKILPDRSLKWRDVAVGALVTAFLFTIGKSLISRYIGSSSIANSYGAAGALMVVLLWVYYPAQIYLFGAEITRAYSMISGSCADLAPVVKQNVEKDPKMKNRRVLDKGAYLSRLACASMEPSPLKRLMI</sequence>
<keyword evidence="5 6" id="KW-0472">Membrane</keyword>
<keyword evidence="8" id="KW-1185">Reference proteome</keyword>
<comment type="subcellular location">
    <subcellularLocation>
        <location evidence="1">Cell membrane</location>
        <topology evidence="1">Multi-pass membrane protein</topology>
    </subcellularLocation>
</comment>
<dbReference type="Pfam" id="PF03631">
    <property type="entry name" value="Virul_fac_BrkB"/>
    <property type="match status" value="1"/>
</dbReference>
<comment type="caution">
    <text evidence="7">The sequence shown here is derived from an EMBL/GenBank/DDBJ whole genome shotgun (WGS) entry which is preliminary data.</text>
</comment>
<organism evidence="7 8">
    <name type="scientific">Mesorhizobium shonense</name>
    <dbReference type="NCBI Taxonomy" id="1209948"/>
    <lineage>
        <taxon>Bacteria</taxon>
        <taxon>Pseudomonadati</taxon>
        <taxon>Pseudomonadota</taxon>
        <taxon>Alphaproteobacteria</taxon>
        <taxon>Hyphomicrobiales</taxon>
        <taxon>Phyllobacteriaceae</taxon>
        <taxon>Mesorhizobium</taxon>
    </lineage>
</organism>
<dbReference type="PANTHER" id="PTHR30213">
    <property type="entry name" value="INNER MEMBRANE PROTEIN YHJD"/>
    <property type="match status" value="1"/>
</dbReference>
<evidence type="ECO:0000256" key="2">
    <source>
        <dbReference type="ARBA" id="ARBA00022475"/>
    </source>
</evidence>
<keyword evidence="2" id="KW-1003">Cell membrane</keyword>
<keyword evidence="3 6" id="KW-0812">Transmembrane</keyword>